<gene>
    <name evidence="2" type="ORF">HHX25_14385</name>
</gene>
<reference evidence="2 3" key="1">
    <citation type="submission" date="2020-04" db="EMBL/GenBank/DDBJ databases">
        <title>A Flavivirga sp. nov.</title>
        <authorList>
            <person name="Sun X."/>
        </authorList>
    </citation>
    <scope>NUCLEOTIDE SEQUENCE [LARGE SCALE GENOMIC DNA]</scope>
    <source>
        <strain evidence="2 3">Y03</strain>
    </source>
</reference>
<dbReference type="SUPFAM" id="SSF160631">
    <property type="entry name" value="SMI1/KNR4-like"/>
    <property type="match status" value="1"/>
</dbReference>
<protein>
    <submittedName>
        <fullName evidence="2">SMI1/KNR4 family protein</fullName>
    </submittedName>
</protein>
<keyword evidence="3" id="KW-1185">Reference proteome</keyword>
<dbReference type="InterPro" id="IPR037883">
    <property type="entry name" value="Knr4/Smi1-like_sf"/>
</dbReference>
<dbReference type="RefSeq" id="WP_169674922.1">
    <property type="nucleotide sequence ID" value="NZ_JABBHF010000008.1"/>
</dbReference>
<evidence type="ECO:0000259" key="1">
    <source>
        <dbReference type="SMART" id="SM00860"/>
    </source>
</evidence>
<comment type="caution">
    <text evidence="2">The sequence shown here is derived from an EMBL/GenBank/DDBJ whole genome shotgun (WGS) entry which is preliminary data.</text>
</comment>
<sequence length="195" mass="23116">MKLFNFLRPKTNTKEVHISKESESVHFEGTKYLIDKIEFNSTMELIDVLNLIKDNESFCGIELNRPATDDEIDLFEASKEIKLPKDFKTIYKFSNGFETDEDLFRLIPLNEIIDNGKDDYCINDNSFHFTEYMIYSDMWTVEINPNDIENYRIYNKAENIVYLTNSLTEFLCVFLNKGIYEGLYEWREKKQIVSS</sequence>
<accession>A0ABX1RYP3</accession>
<dbReference type="EMBL" id="JABBHF010000008">
    <property type="protein sequence ID" value="NMH88697.1"/>
    <property type="molecule type" value="Genomic_DNA"/>
</dbReference>
<proteinExistence type="predicted"/>
<dbReference type="InterPro" id="IPR018958">
    <property type="entry name" value="Knr4/Smi1-like_dom"/>
</dbReference>
<evidence type="ECO:0000313" key="3">
    <source>
        <dbReference type="Proteomes" id="UP000746690"/>
    </source>
</evidence>
<dbReference type="SMART" id="SM00860">
    <property type="entry name" value="SMI1_KNR4"/>
    <property type="match status" value="1"/>
</dbReference>
<dbReference type="Gene3D" id="3.40.1580.10">
    <property type="entry name" value="SMI1/KNR4-like"/>
    <property type="match status" value="1"/>
</dbReference>
<evidence type="ECO:0000313" key="2">
    <source>
        <dbReference type="EMBL" id="NMH88697.1"/>
    </source>
</evidence>
<dbReference type="Pfam" id="PF09346">
    <property type="entry name" value="SMI1_KNR4"/>
    <property type="match status" value="1"/>
</dbReference>
<name>A0ABX1RYP3_9FLAO</name>
<dbReference type="Proteomes" id="UP000746690">
    <property type="component" value="Unassembled WGS sequence"/>
</dbReference>
<feature type="domain" description="Knr4/Smi1-like" evidence="1">
    <location>
        <begin position="66"/>
        <end position="135"/>
    </location>
</feature>
<organism evidence="2 3">
    <name type="scientific">Flavivirga algicola</name>
    <dbReference type="NCBI Taxonomy" id="2729136"/>
    <lineage>
        <taxon>Bacteria</taxon>
        <taxon>Pseudomonadati</taxon>
        <taxon>Bacteroidota</taxon>
        <taxon>Flavobacteriia</taxon>
        <taxon>Flavobacteriales</taxon>
        <taxon>Flavobacteriaceae</taxon>
        <taxon>Flavivirga</taxon>
    </lineage>
</organism>